<dbReference type="OrthoDB" id="2655947at2"/>
<name>A0A222WLF6_9BACL</name>
<evidence type="ECO:0000313" key="2">
    <source>
        <dbReference type="Proteomes" id="UP000214666"/>
    </source>
</evidence>
<sequence length="67" mass="7667">MTYLEIFTDYRLGSETTGEALMIAFRFYTLAVGNILESPHFTDVERIEALKELNVAFNNVFPKECVS</sequence>
<dbReference type="RefSeq" id="WP_094154538.1">
    <property type="nucleotide sequence ID" value="NZ_CP020028.1"/>
</dbReference>
<accession>A0A222WLF6</accession>
<dbReference type="Proteomes" id="UP000214666">
    <property type="component" value="Chromosome"/>
</dbReference>
<dbReference type="AlphaFoldDB" id="A0A222WLF6"/>
<gene>
    <name evidence="1" type="ORF">B4V02_09065</name>
</gene>
<dbReference type="KEGG" id="pkb:B4V02_09065"/>
<organism evidence="1 2">
    <name type="scientific">Paenibacillus kribbensis</name>
    <dbReference type="NCBI Taxonomy" id="172713"/>
    <lineage>
        <taxon>Bacteria</taxon>
        <taxon>Bacillati</taxon>
        <taxon>Bacillota</taxon>
        <taxon>Bacilli</taxon>
        <taxon>Bacillales</taxon>
        <taxon>Paenibacillaceae</taxon>
        <taxon>Paenibacillus</taxon>
    </lineage>
</organism>
<protein>
    <submittedName>
        <fullName evidence="1">Uncharacterized protein</fullName>
    </submittedName>
</protein>
<proteinExistence type="predicted"/>
<evidence type="ECO:0000313" key="1">
    <source>
        <dbReference type="EMBL" id="ASR46818.1"/>
    </source>
</evidence>
<dbReference type="EMBL" id="CP020028">
    <property type="protein sequence ID" value="ASR46818.1"/>
    <property type="molecule type" value="Genomic_DNA"/>
</dbReference>
<keyword evidence="2" id="KW-1185">Reference proteome</keyword>
<reference evidence="1 2" key="1">
    <citation type="submission" date="2017-03" db="EMBL/GenBank/DDBJ databases">
        <title>Complete genome sequence of Paenibacillus Kribbensis producing bioflocculants.</title>
        <authorList>
            <person name="Lee H.-G."/>
            <person name="Oh H.-M."/>
        </authorList>
    </citation>
    <scope>NUCLEOTIDE SEQUENCE [LARGE SCALE GENOMIC DNA]</scope>
    <source>
        <strain evidence="1 2">AM49</strain>
    </source>
</reference>